<dbReference type="PANTHER" id="PTHR12990:SF5">
    <property type="entry name" value="MESENCEPHALIC ASTROCYTE-DERIVED NEUROTROPHIC FACTOR HOMOLOG"/>
    <property type="match status" value="1"/>
</dbReference>
<evidence type="ECO:0000256" key="2">
    <source>
        <dbReference type="ARBA" id="ARBA00005617"/>
    </source>
</evidence>
<keyword evidence="6" id="KW-1015">Disulfide bond</keyword>
<keyword evidence="5 8" id="KW-0732">Signal</keyword>
<feature type="domain" description="ARMET N-terminal" evidence="10">
    <location>
        <begin position="26"/>
        <end position="113"/>
    </location>
</feature>
<dbReference type="InterPro" id="IPR045332">
    <property type="entry name" value="ARMET_N"/>
</dbReference>
<dbReference type="AlphaFoldDB" id="A0A7S1FWA1"/>
<feature type="domain" description="ARMET C-terminal" evidence="9">
    <location>
        <begin position="122"/>
        <end position="161"/>
    </location>
</feature>
<evidence type="ECO:0000256" key="8">
    <source>
        <dbReference type="SAM" id="SignalP"/>
    </source>
</evidence>
<gene>
    <name evidence="11" type="ORF">CHYS00102_LOCUS18278</name>
</gene>
<dbReference type="GO" id="GO:0005576">
    <property type="term" value="C:extracellular region"/>
    <property type="evidence" value="ECO:0007669"/>
    <property type="project" value="UniProtKB-SubCell"/>
</dbReference>
<dbReference type="SUPFAM" id="SSF68906">
    <property type="entry name" value="SAP domain"/>
    <property type="match status" value="1"/>
</dbReference>
<dbReference type="Gene3D" id="1.10.225.10">
    <property type="entry name" value="Saposin-like"/>
    <property type="match status" value="1"/>
</dbReference>
<evidence type="ECO:0000256" key="3">
    <source>
        <dbReference type="ARBA" id="ARBA00014267"/>
    </source>
</evidence>
<dbReference type="Pfam" id="PF20145">
    <property type="entry name" value="ARMET_N"/>
    <property type="match status" value="1"/>
</dbReference>
<sequence>MKLFSMIFAVAMAGILSTEVSAAGEDCEVCIKVIQDIRDMLDKEDWSKKPMVEEAMAKYCANKELPPREKKVCYYIDPIKRDVAQPFSTGMPVDKVCKRINQKNAEVCGVKFPIKSAAMPKEDIAKLRVKALKKILADRGVECKNCVEKSEYVNRVIETAHLDGEL</sequence>
<comment type="similarity">
    <text evidence="2">Belongs to the ARMET family.</text>
</comment>
<accession>A0A7S1FWA1</accession>
<dbReference type="Pfam" id="PF10208">
    <property type="entry name" value="ARMET_C"/>
    <property type="match status" value="1"/>
</dbReference>
<comment type="subcellular location">
    <subcellularLocation>
        <location evidence="1">Secreted</location>
    </subcellularLocation>
</comment>
<dbReference type="Gene3D" id="1.10.720.30">
    <property type="entry name" value="SAP domain"/>
    <property type="match status" value="1"/>
</dbReference>
<dbReference type="PANTHER" id="PTHR12990">
    <property type="entry name" value="ARMET-LIKE PROTEIN"/>
    <property type="match status" value="1"/>
</dbReference>
<evidence type="ECO:0000256" key="4">
    <source>
        <dbReference type="ARBA" id="ARBA00022525"/>
    </source>
</evidence>
<reference evidence="11" key="1">
    <citation type="submission" date="2021-01" db="EMBL/GenBank/DDBJ databases">
        <authorList>
            <person name="Corre E."/>
            <person name="Pelletier E."/>
            <person name="Niang G."/>
            <person name="Scheremetjew M."/>
            <person name="Finn R."/>
            <person name="Kale V."/>
            <person name="Holt S."/>
            <person name="Cochrane G."/>
            <person name="Meng A."/>
            <person name="Brown T."/>
            <person name="Cohen L."/>
        </authorList>
    </citation>
    <scope>NUCLEOTIDE SEQUENCE</scope>
    <source>
        <strain evidence="11">308</strain>
    </source>
</reference>
<feature type="signal peptide" evidence="8">
    <location>
        <begin position="1"/>
        <end position="22"/>
    </location>
</feature>
<keyword evidence="4" id="KW-0964">Secreted</keyword>
<evidence type="ECO:0000313" key="11">
    <source>
        <dbReference type="EMBL" id="CAD8891072.1"/>
    </source>
</evidence>
<evidence type="ECO:0000256" key="6">
    <source>
        <dbReference type="ARBA" id="ARBA00023157"/>
    </source>
</evidence>
<evidence type="ECO:0000259" key="9">
    <source>
        <dbReference type="Pfam" id="PF10208"/>
    </source>
</evidence>
<feature type="chain" id="PRO_5030555455" description="Mesencephalic astrocyte-derived neurotrophic factor homolog" evidence="8">
    <location>
        <begin position="23"/>
        <end position="166"/>
    </location>
</feature>
<evidence type="ECO:0000256" key="5">
    <source>
        <dbReference type="ARBA" id="ARBA00022729"/>
    </source>
</evidence>
<evidence type="ECO:0000256" key="1">
    <source>
        <dbReference type="ARBA" id="ARBA00004613"/>
    </source>
</evidence>
<proteinExistence type="inferred from homology"/>
<organism evidence="11">
    <name type="scientific">Corethron hystrix</name>
    <dbReference type="NCBI Taxonomy" id="216773"/>
    <lineage>
        <taxon>Eukaryota</taxon>
        <taxon>Sar</taxon>
        <taxon>Stramenopiles</taxon>
        <taxon>Ochrophyta</taxon>
        <taxon>Bacillariophyta</taxon>
        <taxon>Coscinodiscophyceae</taxon>
        <taxon>Corethrophycidae</taxon>
        <taxon>Corethrales</taxon>
        <taxon>Corethraceae</taxon>
        <taxon>Corethron</taxon>
    </lineage>
</organism>
<dbReference type="InterPro" id="IPR045333">
    <property type="entry name" value="ARMET-like"/>
</dbReference>
<dbReference type="InterPro" id="IPR019345">
    <property type="entry name" value="ARMET_C"/>
</dbReference>
<dbReference type="InterPro" id="IPR036361">
    <property type="entry name" value="SAP_dom_sf"/>
</dbReference>
<evidence type="ECO:0000259" key="10">
    <source>
        <dbReference type="Pfam" id="PF20145"/>
    </source>
</evidence>
<name>A0A7S1FWA1_9STRA</name>
<evidence type="ECO:0000256" key="7">
    <source>
        <dbReference type="ARBA" id="ARBA00032923"/>
    </source>
</evidence>
<protein>
    <recommendedName>
        <fullName evidence="3">Mesencephalic astrocyte-derived neurotrophic factor homolog</fullName>
    </recommendedName>
    <alternativeName>
        <fullName evidence="7">MANF/CDNF-like protein</fullName>
    </alternativeName>
</protein>
<dbReference type="EMBL" id="HBFR01025466">
    <property type="protein sequence ID" value="CAD8891072.1"/>
    <property type="molecule type" value="Transcribed_RNA"/>
</dbReference>